<evidence type="ECO:0000313" key="2">
    <source>
        <dbReference type="Proteomes" id="UP000824969"/>
    </source>
</evidence>
<protein>
    <recommendedName>
        <fullName evidence="3">MarR family transcriptional regulator</fullName>
    </recommendedName>
</protein>
<dbReference type="SUPFAM" id="SSF46785">
    <property type="entry name" value="Winged helix' DNA-binding domain"/>
    <property type="match status" value="1"/>
</dbReference>
<evidence type="ECO:0008006" key="3">
    <source>
        <dbReference type="Google" id="ProtNLM"/>
    </source>
</evidence>
<organism evidence="1 2">
    <name type="scientific">Methanoculleus chikugoensis</name>
    <dbReference type="NCBI Taxonomy" id="118126"/>
    <lineage>
        <taxon>Archaea</taxon>
        <taxon>Methanobacteriati</taxon>
        <taxon>Methanobacteriota</taxon>
        <taxon>Stenosarchaea group</taxon>
        <taxon>Methanomicrobia</taxon>
        <taxon>Methanomicrobiales</taxon>
        <taxon>Methanomicrobiaceae</taxon>
        <taxon>Methanoculleus</taxon>
    </lineage>
</organism>
<keyword evidence="2" id="KW-1185">Reference proteome</keyword>
<name>A0ABN5XIG0_9EURY</name>
<proteinExistence type="predicted"/>
<reference evidence="1 2" key="1">
    <citation type="submission" date="2019-06" db="EMBL/GenBank/DDBJ databases">
        <title>Complete genome sequence of Methanoculleus chikugoensis strain MG62.</title>
        <authorList>
            <person name="Asakawa S."/>
            <person name="Dianou D."/>
        </authorList>
    </citation>
    <scope>NUCLEOTIDE SEQUENCE [LARGE SCALE GENOMIC DNA]</scope>
    <source>
        <strain evidence="1 2">MG62</strain>
    </source>
</reference>
<gene>
    <name evidence="1" type="ORF">MchiMG62_16870</name>
</gene>
<dbReference type="Proteomes" id="UP000824969">
    <property type="component" value="Chromosome"/>
</dbReference>
<dbReference type="InterPro" id="IPR036390">
    <property type="entry name" value="WH_DNA-bd_sf"/>
</dbReference>
<evidence type="ECO:0000313" key="1">
    <source>
        <dbReference type="EMBL" id="BBL68506.1"/>
    </source>
</evidence>
<accession>A0ABN5XIG0</accession>
<sequence length="106" mass="12150">MNNYIGLPEKRIGVREEDLDWAVYHRIPETGDITVGDLVAATGFEPDAVTASLERLEHYLLIRKTGKMVRLLSIQESLIECQCRHTREDLPFIIENGVIRAKRSEE</sequence>
<dbReference type="EMBL" id="AP019781">
    <property type="protein sequence ID" value="BBL68506.1"/>
    <property type="molecule type" value="Genomic_DNA"/>
</dbReference>